<comment type="pathway">
    <text evidence="9">Phospholipid metabolism.</text>
</comment>
<keyword evidence="6" id="KW-1133">Transmembrane helix</keyword>
<dbReference type="AlphaFoldDB" id="A0A1B0GQI8"/>
<dbReference type="VEuPathDB" id="VectorBase:PPAPM1_009573"/>
<evidence type="ECO:0000256" key="1">
    <source>
        <dbReference type="ARBA" id="ARBA00004141"/>
    </source>
</evidence>
<evidence type="ECO:0000256" key="7">
    <source>
        <dbReference type="ARBA" id="ARBA00023136"/>
    </source>
</evidence>
<dbReference type="EMBL" id="AJVK01007264">
    <property type="status" value="NOT_ANNOTATED_CDS"/>
    <property type="molecule type" value="Genomic_DNA"/>
</dbReference>
<evidence type="ECO:0000256" key="2">
    <source>
        <dbReference type="ARBA" id="ARBA00005074"/>
    </source>
</evidence>
<dbReference type="PANTHER" id="PTHR13906">
    <property type="entry name" value="PORCUPINE"/>
    <property type="match status" value="1"/>
</dbReference>
<organism evidence="11 12">
    <name type="scientific">Phlebotomus papatasi</name>
    <name type="common">Sandfly</name>
    <dbReference type="NCBI Taxonomy" id="29031"/>
    <lineage>
        <taxon>Eukaryota</taxon>
        <taxon>Metazoa</taxon>
        <taxon>Ecdysozoa</taxon>
        <taxon>Arthropoda</taxon>
        <taxon>Hexapoda</taxon>
        <taxon>Insecta</taxon>
        <taxon>Pterygota</taxon>
        <taxon>Neoptera</taxon>
        <taxon>Endopterygota</taxon>
        <taxon>Diptera</taxon>
        <taxon>Nematocera</taxon>
        <taxon>Psychodoidea</taxon>
        <taxon>Psychodidae</taxon>
        <taxon>Phlebotomus</taxon>
        <taxon>Phlebotomus</taxon>
    </lineage>
</organism>
<dbReference type="Proteomes" id="UP000092462">
    <property type="component" value="Unassembled WGS sequence"/>
</dbReference>
<dbReference type="EMBL" id="AJVK01007262">
    <property type="status" value="NOT_ANNOTATED_CDS"/>
    <property type="molecule type" value="Genomic_DNA"/>
</dbReference>
<comment type="similarity">
    <text evidence="3">Belongs to the membrane-bound acyltransferase family.</text>
</comment>
<dbReference type="Pfam" id="PF03062">
    <property type="entry name" value="MBOAT"/>
    <property type="match status" value="2"/>
</dbReference>
<proteinExistence type="inferred from homology"/>
<evidence type="ECO:0000256" key="10">
    <source>
        <dbReference type="ARBA" id="ARBA00093678"/>
    </source>
</evidence>
<evidence type="ECO:0000256" key="8">
    <source>
        <dbReference type="ARBA" id="ARBA00023315"/>
    </source>
</evidence>
<sequence length="588" mass="69885">MLPKQLVGLAFEVKDATLKCRKASKEEYEQIPYHEKELAEITLKNIFGYCFNYVSVFSGPYFTYRTYRDSFVEKYSSDEKLAEACDSNTVETFKSIVIVIVLYVLLSYLWPPRRIFEDEFYTDQSFIFRLWYMCLVCFINRMKLYFGLIVSQCVCSAAGVGAYPSVFQSTPGQGPRTKDPQLLENWDGTYDFNTIKNCDIYTVETCWTFQELAKCWHMSIQYWLYVNVYKRVPNRKLRLVGLAFEVKDATLKCRKASKEEYEQIPYHEKELAEITLRNIFGYCFSYVVNTEIYLTYRTYRDSIVEKYSSDEKLDEACERHIAEKFKLIPILTVLYFTLIYFWPFERMFEDEFYTEQSILFRIWYIWIAFIIFRLKMYIIMIVSDCITSAAGVGAYPSVFQSTPGGGPRTKDPGLLEDWDGTYDFNTIKNCDIYTVETCLTSRESIRSWNMCVQYWLVMYVYKRFPIRNLRAVATVVVSAFWHGNNLGYHFCIVLSVFYIVIEDQCLKRLRSSFPVFPFWLKGCVWFFKFFAFSYLAIPFQLVIFSRFWRYYSSVYHFGYIIFGCQYVLALFWPKISIIFLGRKPRRSE</sequence>
<keyword evidence="7" id="KW-0472">Membrane</keyword>
<dbReference type="PANTHER" id="PTHR13906:SF16">
    <property type="entry name" value="LYSOPHOSPHOLIPID ACYLTRANSFERASE 7"/>
    <property type="match status" value="1"/>
</dbReference>
<dbReference type="GO" id="GO:0044233">
    <property type="term" value="C:mitochondria-associated endoplasmic reticulum membrane contact site"/>
    <property type="evidence" value="ECO:0007669"/>
    <property type="project" value="TreeGrafter"/>
</dbReference>
<dbReference type="GO" id="GO:0071617">
    <property type="term" value="F:lysophospholipid acyltransferase activity"/>
    <property type="evidence" value="ECO:0007669"/>
    <property type="project" value="TreeGrafter"/>
</dbReference>
<dbReference type="InterPro" id="IPR004299">
    <property type="entry name" value="MBOAT_fam"/>
</dbReference>
<name>A0A1B0GQI8_PHLPP</name>
<protein>
    <recommendedName>
        <fullName evidence="10">Lysophospholipid acyltransferase 7</fullName>
    </recommendedName>
</protein>
<dbReference type="VEuPathDB" id="VectorBase:PPAI009778"/>
<evidence type="ECO:0000256" key="4">
    <source>
        <dbReference type="ARBA" id="ARBA00022679"/>
    </source>
</evidence>
<dbReference type="GO" id="GO:0030258">
    <property type="term" value="P:lipid modification"/>
    <property type="evidence" value="ECO:0007669"/>
    <property type="project" value="TreeGrafter"/>
</dbReference>
<dbReference type="GO" id="GO:0006661">
    <property type="term" value="P:phosphatidylinositol biosynthetic process"/>
    <property type="evidence" value="ECO:0007669"/>
    <property type="project" value="TreeGrafter"/>
</dbReference>
<keyword evidence="12" id="KW-1185">Reference proteome</keyword>
<evidence type="ECO:0000256" key="9">
    <source>
        <dbReference type="ARBA" id="ARBA00025707"/>
    </source>
</evidence>
<dbReference type="EMBL" id="AJVK01007265">
    <property type="status" value="NOT_ANNOTATED_CDS"/>
    <property type="molecule type" value="Genomic_DNA"/>
</dbReference>
<evidence type="ECO:0000313" key="12">
    <source>
        <dbReference type="Proteomes" id="UP000092462"/>
    </source>
</evidence>
<comment type="pathway">
    <text evidence="2">Lipid metabolism; phospholipid metabolism.</text>
</comment>
<evidence type="ECO:0000256" key="3">
    <source>
        <dbReference type="ARBA" id="ARBA00010323"/>
    </source>
</evidence>
<dbReference type="GO" id="GO:0016020">
    <property type="term" value="C:membrane"/>
    <property type="evidence" value="ECO:0007669"/>
    <property type="project" value="UniProtKB-SubCell"/>
</dbReference>
<dbReference type="EnsemblMetazoa" id="PPAI009778-RA">
    <property type="protein sequence ID" value="PPAI009778-PA"/>
    <property type="gene ID" value="PPAI009778"/>
</dbReference>
<keyword evidence="8" id="KW-0012">Acyltransferase</keyword>
<dbReference type="InterPro" id="IPR049941">
    <property type="entry name" value="LPLAT_7/PORCN-like"/>
</dbReference>
<evidence type="ECO:0000256" key="5">
    <source>
        <dbReference type="ARBA" id="ARBA00022692"/>
    </source>
</evidence>
<comment type="subcellular location">
    <subcellularLocation>
        <location evidence="1">Membrane</location>
        <topology evidence="1">Multi-pass membrane protein</topology>
    </subcellularLocation>
</comment>
<evidence type="ECO:0000313" key="11">
    <source>
        <dbReference type="EnsemblMetazoa" id="PPAI009778-PA"/>
    </source>
</evidence>
<dbReference type="EMBL" id="AJVK01007263">
    <property type="status" value="NOT_ANNOTATED_CDS"/>
    <property type="molecule type" value="Genomic_DNA"/>
</dbReference>
<accession>A0A1B0GQI8</accession>
<keyword evidence="5" id="KW-0812">Transmembrane</keyword>
<evidence type="ECO:0000256" key="6">
    <source>
        <dbReference type="ARBA" id="ARBA00022989"/>
    </source>
</evidence>
<keyword evidence="4" id="KW-0808">Transferase</keyword>
<reference evidence="11" key="1">
    <citation type="submission" date="2022-08" db="UniProtKB">
        <authorList>
            <consortium name="EnsemblMetazoa"/>
        </authorList>
    </citation>
    <scope>IDENTIFICATION</scope>
    <source>
        <strain evidence="11">Israel</strain>
    </source>
</reference>